<proteinExistence type="predicted"/>
<dbReference type="InterPro" id="IPR027417">
    <property type="entry name" value="P-loop_NTPase"/>
</dbReference>
<dbReference type="PRINTS" id="PR00038">
    <property type="entry name" value="HTHLUXR"/>
</dbReference>
<dbReference type="InterPro" id="IPR036388">
    <property type="entry name" value="WH-like_DNA-bd_sf"/>
</dbReference>
<dbReference type="CDD" id="cd06170">
    <property type="entry name" value="LuxR_C_like"/>
    <property type="match status" value="1"/>
</dbReference>
<dbReference type="PANTHER" id="PTHR47691">
    <property type="entry name" value="REGULATOR-RELATED"/>
    <property type="match status" value="1"/>
</dbReference>
<organism evidence="2 3">
    <name type="scientific">Rhodococcus opacus</name>
    <name type="common">Nocardia opaca</name>
    <dbReference type="NCBI Taxonomy" id="37919"/>
    <lineage>
        <taxon>Bacteria</taxon>
        <taxon>Bacillati</taxon>
        <taxon>Actinomycetota</taxon>
        <taxon>Actinomycetes</taxon>
        <taxon>Mycobacteriales</taxon>
        <taxon>Nocardiaceae</taxon>
        <taxon>Rhodococcus</taxon>
    </lineage>
</organism>
<dbReference type="SUPFAM" id="SSF46894">
    <property type="entry name" value="C-terminal effector domain of the bipartite response regulators"/>
    <property type="match status" value="1"/>
</dbReference>
<accession>A0ABT4NWZ2</accession>
<dbReference type="RefSeq" id="WP_269593108.1">
    <property type="nucleotide sequence ID" value="NZ_JAPWIS010000053.1"/>
</dbReference>
<evidence type="ECO:0000313" key="3">
    <source>
        <dbReference type="Proteomes" id="UP001066327"/>
    </source>
</evidence>
<dbReference type="SUPFAM" id="SSF48452">
    <property type="entry name" value="TPR-like"/>
    <property type="match status" value="2"/>
</dbReference>
<dbReference type="SUPFAM" id="SSF52540">
    <property type="entry name" value="P-loop containing nucleoside triphosphate hydrolases"/>
    <property type="match status" value="1"/>
</dbReference>
<dbReference type="InterPro" id="IPR000792">
    <property type="entry name" value="Tscrpt_reg_LuxR_C"/>
</dbReference>
<gene>
    <name evidence="2" type="ORF">O4328_44140</name>
</gene>
<comment type="caution">
    <text evidence="2">The sequence shown here is derived from an EMBL/GenBank/DDBJ whole genome shotgun (WGS) entry which is preliminary data.</text>
</comment>
<protein>
    <submittedName>
        <fullName evidence="2">LuxR C-terminal-related transcriptional regulator</fullName>
    </submittedName>
</protein>
<dbReference type="Pfam" id="PF00196">
    <property type="entry name" value="GerE"/>
    <property type="match status" value="1"/>
</dbReference>
<evidence type="ECO:0000313" key="2">
    <source>
        <dbReference type="EMBL" id="MCZ4590528.1"/>
    </source>
</evidence>
<dbReference type="Pfam" id="PF25872">
    <property type="entry name" value="HTH_77"/>
    <property type="match status" value="1"/>
</dbReference>
<dbReference type="InterPro" id="IPR058852">
    <property type="entry name" value="HTH_77"/>
</dbReference>
<reference evidence="2" key="1">
    <citation type="submission" date="2022-12" db="EMBL/GenBank/DDBJ databases">
        <authorList>
            <person name="Krivoruchko A.V."/>
            <person name="Elkin A."/>
        </authorList>
    </citation>
    <scope>NUCLEOTIDE SEQUENCE</scope>
    <source>
        <strain evidence="2">IEGM 249</strain>
    </source>
</reference>
<dbReference type="InterPro" id="IPR011990">
    <property type="entry name" value="TPR-like_helical_dom_sf"/>
</dbReference>
<dbReference type="InterPro" id="IPR016032">
    <property type="entry name" value="Sig_transdc_resp-reg_C-effctor"/>
</dbReference>
<evidence type="ECO:0000259" key="1">
    <source>
        <dbReference type="PROSITE" id="PS50043"/>
    </source>
</evidence>
<dbReference type="Gene3D" id="1.25.40.10">
    <property type="entry name" value="Tetratricopeptide repeat domain"/>
    <property type="match status" value="1"/>
</dbReference>
<name>A0ABT4NWZ2_RHOOP</name>
<dbReference type="EMBL" id="JAPWIS010000053">
    <property type="protein sequence ID" value="MCZ4590528.1"/>
    <property type="molecule type" value="Genomic_DNA"/>
</dbReference>
<dbReference type="Gene3D" id="1.10.10.10">
    <property type="entry name" value="Winged helix-like DNA-binding domain superfamily/Winged helix DNA-binding domain"/>
    <property type="match status" value="1"/>
</dbReference>
<keyword evidence="3" id="KW-1185">Reference proteome</keyword>
<dbReference type="SMART" id="SM00421">
    <property type="entry name" value="HTH_LUXR"/>
    <property type="match status" value="1"/>
</dbReference>
<feature type="domain" description="HTH luxR-type" evidence="1">
    <location>
        <begin position="648"/>
        <end position="713"/>
    </location>
</feature>
<sequence length="718" mass="79425">MAAELRRTYDDSVWLVELGQLKESALLAEVVASSLRLRSEPHLSVTDVLVRHLSPRQLLLVLDNCEQIVDEVAALTETLLRTCPQLRVMATSREPLGVPGESVLRVPPLAVPDLRNHEPSTRGMPQYDAVRLFADRASTAVPTFEITDDNRMTVARICQRLDGLPLPIELAAVRLRALSAEQILDRLTDRFQLLTSGGRTATSRQQTLRLSIGWSYDLCDPEEQRLWARLSVFAGSFELDAAEWVCGENGDSGGLLDLLASLVDKSILIREEAGTVVRFRLLDTVREYGREKVTDADYENLRRRHRDFYAELAASAEREWISSKQAGWISRLDREQSNLRDALEYCLTDPADETGLSTVNALSVFWLARGQFGEGERWLARLLASGAAQPTPARARVLYSSSMFAAAQGQISTAMDRLADLESAAPHLGSREIDTLVRHATGYLALYGGRPADAIGDFEVAAESFEADGNLLRQVGSLFGLALACGLTGDEPRAMRCHEEILSITEPRGESVYRSYSRWACGLSVWQQGDSDRATHLLQEGLRLTRLVDDPRGSAWCLQALAWIAAEQRDERRAAVLLGAAGSLWHSMGSPPLHFPNLSRYQQDCERRIRAVLGNKGFDAEVKHGRTLKFTGAVAFALGETVRSDASSEPGTVTLTRREQQVADLVAEGLTNRAIAERLVISPRTAQGHVEHVLVKLGFTSRAQIAAWVTEQERNRTP</sequence>
<dbReference type="PANTHER" id="PTHR47691:SF3">
    <property type="entry name" value="HTH-TYPE TRANSCRIPTIONAL REGULATOR RV0890C-RELATED"/>
    <property type="match status" value="1"/>
</dbReference>
<dbReference type="PROSITE" id="PS50043">
    <property type="entry name" value="HTH_LUXR_2"/>
    <property type="match status" value="1"/>
</dbReference>
<dbReference type="Proteomes" id="UP001066327">
    <property type="component" value="Unassembled WGS sequence"/>
</dbReference>